<name>A0A9P4GMT7_9PLEO</name>
<dbReference type="RefSeq" id="XP_040790494.1">
    <property type="nucleotide sequence ID" value="XM_040930879.1"/>
</dbReference>
<comment type="subunit">
    <text evidence="1">Component of the NuA4 histone acetyltransferase complex.</text>
</comment>
<accession>A0A9P4GMT7</accession>
<evidence type="ECO:0000259" key="4">
    <source>
        <dbReference type="PROSITE" id="PS50013"/>
    </source>
</evidence>
<feature type="coiled-coil region" evidence="2">
    <location>
        <begin position="1287"/>
        <end position="1360"/>
    </location>
</feature>
<dbReference type="GeneID" id="63848131"/>
<feature type="compositionally biased region" description="Polar residues" evidence="3">
    <location>
        <begin position="1227"/>
        <end position="1238"/>
    </location>
</feature>
<dbReference type="InterPro" id="IPR038609">
    <property type="entry name" value="HDA1_su2/3_sf"/>
</dbReference>
<keyword evidence="2" id="KW-0175">Coiled coil</keyword>
<dbReference type="Pfam" id="PF11496">
    <property type="entry name" value="HDA2-3"/>
    <property type="match status" value="1"/>
</dbReference>
<feature type="compositionally biased region" description="Basic and acidic residues" evidence="3">
    <location>
        <begin position="1183"/>
        <end position="1198"/>
    </location>
</feature>
<dbReference type="SUPFAM" id="SSF54160">
    <property type="entry name" value="Chromo domain-like"/>
    <property type="match status" value="1"/>
</dbReference>
<dbReference type="PROSITE" id="PS50013">
    <property type="entry name" value="CHROMO_2"/>
    <property type="match status" value="1"/>
</dbReference>
<feature type="region of interest" description="Disordered" evidence="3">
    <location>
        <begin position="172"/>
        <end position="307"/>
    </location>
</feature>
<feature type="compositionally biased region" description="Polar residues" evidence="3">
    <location>
        <begin position="842"/>
        <end position="855"/>
    </location>
</feature>
<feature type="region of interest" description="Disordered" evidence="3">
    <location>
        <begin position="652"/>
        <end position="721"/>
    </location>
</feature>
<dbReference type="InterPro" id="IPR021006">
    <property type="entry name" value="Hda2/3"/>
</dbReference>
<reference evidence="5" key="1">
    <citation type="submission" date="2020-01" db="EMBL/GenBank/DDBJ databases">
        <authorList>
            <consortium name="DOE Joint Genome Institute"/>
            <person name="Haridas S."/>
            <person name="Albert R."/>
            <person name="Binder M."/>
            <person name="Bloem J."/>
            <person name="Labutti K."/>
            <person name="Salamov A."/>
            <person name="Andreopoulos B."/>
            <person name="Baker S.E."/>
            <person name="Barry K."/>
            <person name="Bills G."/>
            <person name="Bluhm B.H."/>
            <person name="Cannon C."/>
            <person name="Castanera R."/>
            <person name="Culley D.E."/>
            <person name="Daum C."/>
            <person name="Ezra D."/>
            <person name="Gonzalez J.B."/>
            <person name="Henrissat B."/>
            <person name="Kuo A."/>
            <person name="Liang C."/>
            <person name="Lipzen A."/>
            <person name="Lutzoni F."/>
            <person name="Magnuson J."/>
            <person name="Mondo S."/>
            <person name="Nolan M."/>
            <person name="Ohm R."/>
            <person name="Pangilinan J."/>
            <person name="Park H.-J."/>
            <person name="Ramirez L."/>
            <person name="Alfaro M."/>
            <person name="Sun H."/>
            <person name="Tritt A."/>
            <person name="Yoshinaga Y."/>
            <person name="Zwiers L.-H."/>
            <person name="Turgeon B.G."/>
            <person name="Goodwin S.B."/>
            <person name="Spatafora J.W."/>
            <person name="Crous P.W."/>
            <person name="Grigoriev I.V."/>
        </authorList>
    </citation>
    <scope>NUCLEOTIDE SEQUENCE</scope>
    <source>
        <strain evidence="5">CBS 394.84</strain>
    </source>
</reference>
<feature type="compositionally biased region" description="Polar residues" evidence="3">
    <location>
        <begin position="228"/>
        <end position="254"/>
    </location>
</feature>
<feature type="region of interest" description="Disordered" evidence="3">
    <location>
        <begin position="1443"/>
        <end position="1490"/>
    </location>
</feature>
<feature type="compositionally biased region" description="Low complexity" evidence="3">
    <location>
        <begin position="748"/>
        <end position="769"/>
    </location>
</feature>
<dbReference type="InterPro" id="IPR016197">
    <property type="entry name" value="Chromo-like_dom_sf"/>
</dbReference>
<feature type="region of interest" description="Disordered" evidence="3">
    <location>
        <begin position="413"/>
        <end position="437"/>
    </location>
</feature>
<feature type="compositionally biased region" description="Polar residues" evidence="3">
    <location>
        <begin position="283"/>
        <end position="299"/>
    </location>
</feature>
<dbReference type="GO" id="GO:0006338">
    <property type="term" value="P:chromatin remodeling"/>
    <property type="evidence" value="ECO:0007669"/>
    <property type="project" value="UniProtKB-ARBA"/>
</dbReference>
<dbReference type="InterPro" id="IPR023780">
    <property type="entry name" value="Chromo_domain"/>
</dbReference>
<feature type="region of interest" description="Disordered" evidence="3">
    <location>
        <begin position="374"/>
        <end position="399"/>
    </location>
</feature>
<comment type="caution">
    <text evidence="5">The sequence shown here is derived from an EMBL/GenBank/DDBJ whole genome shotgun (WGS) entry which is preliminary data.</text>
</comment>
<evidence type="ECO:0000256" key="3">
    <source>
        <dbReference type="SAM" id="MobiDB-lite"/>
    </source>
</evidence>
<feature type="region of interest" description="Disordered" evidence="3">
    <location>
        <begin position="546"/>
        <end position="582"/>
    </location>
</feature>
<dbReference type="GO" id="GO:0070823">
    <property type="term" value="C:HDA1 complex"/>
    <property type="evidence" value="ECO:0007669"/>
    <property type="project" value="InterPro"/>
</dbReference>
<feature type="region of interest" description="Disordered" evidence="3">
    <location>
        <begin position="735"/>
        <end position="804"/>
    </location>
</feature>
<keyword evidence="6" id="KW-1185">Reference proteome</keyword>
<dbReference type="EMBL" id="ML976615">
    <property type="protein sequence ID" value="KAF1847931.1"/>
    <property type="molecule type" value="Genomic_DNA"/>
</dbReference>
<feature type="region of interest" description="Disordered" evidence="3">
    <location>
        <begin position="1171"/>
        <end position="1242"/>
    </location>
</feature>
<sequence>MASQKRKRNSTRRQSNKRPKYTTSSDSDHTRDNSSPWWEAEDILEERIRGGKRQYLIKWKGTDPATGQDYSPSWEPEEYANELLVVSWEQEKARCREIHSVGGTPKPSRGNERSTNQQARQHPRRNRIPRSSTLVSVPSKPTRDSASPTADSTVTTPIGTFASWQRVSPRIHIAPRGSSFDPDQFEPHSQITTQQSASTQSGTQETDLDSSQLFAAGQPFSTGIVPDSESSASEASFIPATQQTGDTNPQSTDTNESHAEEELSDDSGVFEIIQEGASRDVSPASSIPETIPDTVTDSQSQHRRTDIEDQRVILDTFEIVESSSQAAQVVAEDEGQSIDQEHGQQIIAESQSEQQQNEPTLQHHDTLPRTVAGASQPALETTFPVDVNSTTQRERDRSINQARDAIIGSAAIPDDAEEGVRAVPENNPCQSGYPEENQNINTTLEQSFAGEAHEISRTRSSQRIGLRGSQASLAEQSVLEENAQFPFHSQHSLHRFQTAPQVPNQSLNQEDSFSPQDITDVKLGGHAERSARLEEVQVQASADSFTIPEPSHDAPIQSEPPGPGSSSPLREQGGDPINESLDLGYTHRLLQLVTEGTNRRRDFELHSQARLSPPQCTDLREQNAQVLPVETDFSTQEDTTESIRSTIEEDYVAHRASSESRHDSSQETPEKPLRPEQYSSSPIQAPPSHLPDTLNSKPPTRPTTPVPISSLSNMAGHSTGEEVARQLKELIAQAQAENPFTPSRRRITSSFTPSTAPTPEIPTSIPTSARRLFKANASPSTLAAEGTRSPSTVPDRSPAPQASTSLRAVAFVPSISIPATESHDGELTSHAGATHDPADTGSMVTTEEQATLSQKPSPTDPDDEELSDLDDDTESLFTDELNLEREEYIVPLFIEGRQRDDYSGRLVHKRELLEQFLEDPRGFNQLDKVEEVVSYLRALETHIDLVFLEAESAPSATQVESSTQFGMENSSKFRFLHSLFHHLRDCNKHVVLVTEKDDDALFNILETFCKAKFVNYNMPIRGRRAVPAQIEGSLTITIIPGDASPVIRAPDLIICLDGFQEASQIRQKNWARSSGQDVVPILHLVIPRTVGHIERYISPALDHRERLHTILASLAQIRGLLGKPISEDTPRAPVAAKRIVKWLTAAIDDEGLSWPLPSIGSVKTIIEYQTQLSQPSTTPPIPDRPKRPLDAEDLDPSKRMRFTPQPQPQPQAATSSSITDEPEVTRISDSMPGTATDETSFRRQLVRSEEAYKAEQQRFHDHEEMWDKQQTVHENVTRAYRLLLGQHKTAEEKLETMTKNNETLRERLANRTSEMRQLSEQLEEQRATHLLSKDGQIAEITRLRKELATAQEDKQRALKATQSAESTLEYTKEQYRLAQDAASTSQVTVDELTTSNATLQHQASGQVAKLKALHLDRQYENQDKQLRSVRAENAILRKSLAQKDEELQRARNNPGRAGVGTRAHSITPQPRVRSRAASPMGGRLSSLRNS</sequence>
<dbReference type="CDD" id="cd00024">
    <property type="entry name" value="CD_CSD"/>
    <property type="match status" value="1"/>
</dbReference>
<dbReference type="Gene3D" id="3.40.50.12360">
    <property type="match status" value="1"/>
</dbReference>
<evidence type="ECO:0000313" key="6">
    <source>
        <dbReference type="Proteomes" id="UP000800039"/>
    </source>
</evidence>
<evidence type="ECO:0000256" key="2">
    <source>
        <dbReference type="SAM" id="Coils"/>
    </source>
</evidence>
<feature type="compositionally biased region" description="Acidic residues" evidence="3">
    <location>
        <begin position="860"/>
        <end position="870"/>
    </location>
</feature>
<dbReference type="Pfam" id="PF00385">
    <property type="entry name" value="Chromo"/>
    <property type="match status" value="1"/>
</dbReference>
<dbReference type="Proteomes" id="UP000800039">
    <property type="component" value="Unassembled WGS sequence"/>
</dbReference>
<feature type="compositionally biased region" description="Polar residues" evidence="3">
    <location>
        <begin position="144"/>
        <end position="157"/>
    </location>
</feature>
<feature type="compositionally biased region" description="Basic residues" evidence="3">
    <location>
        <begin position="1"/>
        <end position="20"/>
    </location>
</feature>
<feature type="region of interest" description="Disordered" evidence="3">
    <location>
        <begin position="96"/>
        <end position="157"/>
    </location>
</feature>
<dbReference type="OrthoDB" id="3647690at2759"/>
<feature type="compositionally biased region" description="Low complexity" evidence="3">
    <location>
        <begin position="189"/>
        <end position="205"/>
    </location>
</feature>
<feature type="region of interest" description="Disordered" evidence="3">
    <location>
        <begin position="1"/>
        <end position="40"/>
    </location>
</feature>
<dbReference type="InterPro" id="IPR000953">
    <property type="entry name" value="Chromo/chromo_shadow_dom"/>
</dbReference>
<proteinExistence type="predicted"/>
<evidence type="ECO:0000313" key="5">
    <source>
        <dbReference type="EMBL" id="KAF1847931.1"/>
    </source>
</evidence>
<feature type="region of interest" description="Disordered" evidence="3">
    <location>
        <begin position="820"/>
        <end position="870"/>
    </location>
</feature>
<protein>
    <recommendedName>
        <fullName evidence="4">Chromo domain-containing protein</fullName>
    </recommendedName>
</protein>
<gene>
    <name evidence="5" type="ORF">K460DRAFT_333448</name>
</gene>
<feature type="compositionally biased region" description="Polar residues" evidence="3">
    <location>
        <begin position="788"/>
        <end position="804"/>
    </location>
</feature>
<evidence type="ECO:0000256" key="1">
    <source>
        <dbReference type="ARBA" id="ARBA00011353"/>
    </source>
</evidence>
<dbReference type="Gene3D" id="2.40.50.40">
    <property type="match status" value="1"/>
</dbReference>
<organism evidence="5 6">
    <name type="scientific">Cucurbitaria berberidis CBS 394.84</name>
    <dbReference type="NCBI Taxonomy" id="1168544"/>
    <lineage>
        <taxon>Eukaryota</taxon>
        <taxon>Fungi</taxon>
        <taxon>Dikarya</taxon>
        <taxon>Ascomycota</taxon>
        <taxon>Pezizomycotina</taxon>
        <taxon>Dothideomycetes</taxon>
        <taxon>Pleosporomycetidae</taxon>
        <taxon>Pleosporales</taxon>
        <taxon>Pleosporineae</taxon>
        <taxon>Cucurbitariaceae</taxon>
        <taxon>Cucurbitaria</taxon>
    </lineage>
</organism>
<feature type="domain" description="Chromo" evidence="4">
    <location>
        <begin position="38"/>
        <end position="78"/>
    </location>
</feature>
<feature type="compositionally biased region" description="Basic and acidic residues" evidence="3">
    <location>
        <begin position="652"/>
        <end position="674"/>
    </location>
</feature>
<feature type="compositionally biased region" description="Polar residues" evidence="3">
    <location>
        <begin position="706"/>
        <end position="716"/>
    </location>
</feature>
<feature type="region of interest" description="Disordered" evidence="3">
    <location>
        <begin position="52"/>
        <end position="74"/>
    </location>
</feature>